<sequence length="94" mass="10880">MKEFEKIEIVERFPQGDNFKHGVLYYNKVIRMLKYFCPCGKCEQKEALAIADTFDRAQRLWSLEINEGKATVQASVGSGNQCKSHYFIQDNVIL</sequence>
<protein>
    <submittedName>
        <fullName evidence="1">DUF6527 family protein</fullName>
    </submittedName>
</protein>
<dbReference type="InterPro" id="IPR045384">
    <property type="entry name" value="DUF6527"/>
</dbReference>
<keyword evidence="2" id="KW-1185">Reference proteome</keyword>
<evidence type="ECO:0000313" key="2">
    <source>
        <dbReference type="Proteomes" id="UP001165586"/>
    </source>
</evidence>
<accession>A0ABT2H9T7</accession>
<dbReference type="Proteomes" id="UP001165586">
    <property type="component" value="Unassembled WGS sequence"/>
</dbReference>
<comment type="caution">
    <text evidence="1">The sequence shown here is derived from an EMBL/GenBank/DDBJ whole genome shotgun (WGS) entry which is preliminary data.</text>
</comment>
<name>A0ABT2H9T7_9MICO</name>
<gene>
    <name evidence="1" type="ORF">N1032_23160</name>
</gene>
<dbReference type="EMBL" id="JANLCJ010000089">
    <property type="protein sequence ID" value="MCS5736632.1"/>
    <property type="molecule type" value="Genomic_DNA"/>
</dbReference>
<proteinExistence type="predicted"/>
<organism evidence="1 2">
    <name type="scientific">Herbiconiux daphne</name>
    <dbReference type="NCBI Taxonomy" id="2970914"/>
    <lineage>
        <taxon>Bacteria</taxon>
        <taxon>Bacillati</taxon>
        <taxon>Actinomycetota</taxon>
        <taxon>Actinomycetes</taxon>
        <taxon>Micrococcales</taxon>
        <taxon>Microbacteriaceae</taxon>
        <taxon>Herbiconiux</taxon>
    </lineage>
</organism>
<dbReference type="Pfam" id="PF20137">
    <property type="entry name" value="BubE"/>
    <property type="match status" value="1"/>
</dbReference>
<reference evidence="1" key="1">
    <citation type="submission" date="2022-08" db="EMBL/GenBank/DDBJ databases">
        <authorList>
            <person name="Deng Y."/>
            <person name="Han X.-F."/>
            <person name="Zhang Y.-Q."/>
        </authorList>
    </citation>
    <scope>NUCLEOTIDE SEQUENCE</scope>
    <source>
        <strain evidence="1">CPCC 203386</strain>
    </source>
</reference>
<dbReference type="RefSeq" id="WP_259542692.1">
    <property type="nucleotide sequence ID" value="NZ_JANLCJ010000089.1"/>
</dbReference>
<evidence type="ECO:0000313" key="1">
    <source>
        <dbReference type="EMBL" id="MCS5736632.1"/>
    </source>
</evidence>